<reference evidence="6" key="1">
    <citation type="journal article" date="2015" name="Proc. Natl. Acad. Sci. U.S.A.">
        <title>Genome sequence of the Asian Tiger mosquito, Aedes albopictus, reveals insights into its biology, genetics, and evolution.</title>
        <authorList>
            <person name="Chen X.G."/>
            <person name="Jiang X."/>
            <person name="Gu J."/>
            <person name="Xu M."/>
            <person name="Wu Y."/>
            <person name="Deng Y."/>
            <person name="Zhang C."/>
            <person name="Bonizzoni M."/>
            <person name="Dermauw W."/>
            <person name="Vontas J."/>
            <person name="Armbruster P."/>
            <person name="Huang X."/>
            <person name="Yang Y."/>
            <person name="Zhang H."/>
            <person name="He W."/>
            <person name="Peng H."/>
            <person name="Liu Y."/>
            <person name="Wu K."/>
            <person name="Chen J."/>
            <person name="Lirakis M."/>
            <person name="Topalis P."/>
            <person name="Van Leeuwen T."/>
            <person name="Hall A.B."/>
            <person name="Jiang X."/>
            <person name="Thorpe C."/>
            <person name="Mueller R.L."/>
            <person name="Sun C."/>
            <person name="Waterhouse R.M."/>
            <person name="Yan G."/>
            <person name="Tu Z.J."/>
            <person name="Fang X."/>
            <person name="James A.A."/>
        </authorList>
    </citation>
    <scope>NUCLEOTIDE SEQUENCE [LARGE SCALE GENOMIC DNA]</scope>
    <source>
        <strain evidence="6">Foshan</strain>
    </source>
</reference>
<dbReference type="InterPro" id="IPR056842">
    <property type="entry name" value="THADA-like_TPR_C"/>
</dbReference>
<dbReference type="RefSeq" id="XP_029715577.2">
    <property type="nucleotide sequence ID" value="XM_029859717.2"/>
</dbReference>
<feature type="domain" description="tRNA (32-2'-O)-methyltransferase regulator THADA-like C-terminal TPR repeats region" evidence="4">
    <location>
        <begin position="944"/>
        <end position="1098"/>
    </location>
</feature>
<dbReference type="GeneID" id="109397820"/>
<feature type="domain" description="DUF2428" evidence="3">
    <location>
        <begin position="676"/>
        <end position="941"/>
    </location>
</feature>
<name>A0ABM1YI60_AEDAL</name>
<sequence length="1224" mass="142196">MAPKVTAYELRRVEWLERLDRAGGAAEVLLICQDICNLVDRRTSADEVDPADVAPGSPGWGTRLYLNNELLVRLKTVMESPKSTFGQRKIIAKSLFKIYAHNCRYSRMVFPVGGVLPSGTMMAEETVAIYGLIYSGFLAVAGSENLTGIAVRNFELFQTMGCYSKCLNTLAENMIALQKMDCYDKFFRERQDRIWHIVLLNLESPYKGSREYVLGILKNLLNDDKFVRMVVLPAILRWSWLNRNKFHVLMALLGRYRLESLEEMSGERIDLYRALELSLHYKHLFSGSQGIVRVLQKKQDDRVFELQVKILQDGSIELVRTMIKQWFSNLTVGDYRKLFKMMQLDQLKIGENRKFMPSYLKDNNYVKFFQYMNLFKREFQSSKDLNILLVLLLQISAETSLDYMSMSLLIETLVHHITTPNAHIHPSTSVFYIFKLKEYILQQLGVPSVHVCNTIVAQCTKLLNHIASLSLERYEANEDAYGIVSELMGSSVFHQHLQKQSTSNYHAVITSLRMFQSFASLFLEFTPSSPYRLQEKESTTADRTTHLLPVESDTFYDMIYGVEHLLTSDFEDVKMNVLKLLYNKSSAYHYGPALQGKLSLIYSYSTPSAILEAMTSFYDEAHTALLTSLRDHERDLFAMMKNDYQLHTHIDSINEAFFGYQESRNLQILEGIKAFPGMLLLVNRVVEFVLRSFNCAKSPDEKEMIGSSFEIMDNSFQMLLDRSSQRSTNVSIDKKAMLKALWKALHSSAAFLENYAYWILDNYKTRLDTVKQLSICLRTFVMIMLNCCHRGAIEATGVAFGRVIKKICTLKGRLVVRNDHRNRQAKSIVELAEKIFRTLIRLELQGNDFRRCRGYLWMIHNFIKGDTDNNAERSYLRIYIEVNRLPLFQSGMIAEATDKISVIQLHQLNLMVREATLNETILEYIDDLMIIALERFKSTDWPIRNAALQLYSSIVTKLVGQRQQCSDPNCDWLPVYVSLNELIFKLVKANKYILKELRSTDRVSTPFLILVLEFLSKVEYRVYNVLGQKSIIVEYRSLMWRYLRHENDQVRTLAATCFTQLHDFYDEIPRLMENLIICFFTARRNENFRYGLLKVIQFMVRKRLSNARLVFGKEFDREEYLEQLRHLVTKYCPLDDGIRASYRLRCHLLDLLLYLGFKRMDSVVVDQVFNRLAPNNFGLNVYLMRTNALYNKNLESSVLNSQQQVMEYEVVIEGDEKGEDLEDD</sequence>
<evidence type="ECO:0000256" key="2">
    <source>
        <dbReference type="ARBA" id="ARBA00022694"/>
    </source>
</evidence>
<evidence type="ECO:0000259" key="4">
    <source>
        <dbReference type="Pfam" id="PF25151"/>
    </source>
</evidence>
<reference evidence="5" key="2">
    <citation type="submission" date="2025-05" db="UniProtKB">
        <authorList>
            <consortium name="EnsemblMetazoa"/>
        </authorList>
    </citation>
    <scope>IDENTIFICATION</scope>
    <source>
        <strain evidence="5">Foshan</strain>
    </source>
</reference>
<dbReference type="SUPFAM" id="SSF48371">
    <property type="entry name" value="ARM repeat"/>
    <property type="match status" value="1"/>
</dbReference>
<dbReference type="PANTHER" id="PTHR14387:SF0">
    <property type="entry name" value="DUF2428 DOMAIN-CONTAINING PROTEIN"/>
    <property type="match status" value="1"/>
</dbReference>
<evidence type="ECO:0000313" key="5">
    <source>
        <dbReference type="EnsemblMetazoa" id="AALFPA23_009370.P12890"/>
    </source>
</evidence>
<keyword evidence="2" id="KW-0819">tRNA processing</keyword>
<protein>
    <recommendedName>
        <fullName evidence="7">DUF2428 domain-containing protein</fullName>
    </recommendedName>
</protein>
<proteinExistence type="inferred from homology"/>
<keyword evidence="6" id="KW-1185">Reference proteome</keyword>
<dbReference type="Pfam" id="PF25151">
    <property type="entry name" value="TPR_Trm732_C"/>
    <property type="match status" value="1"/>
</dbReference>
<evidence type="ECO:0000313" key="6">
    <source>
        <dbReference type="Proteomes" id="UP000069940"/>
    </source>
</evidence>
<evidence type="ECO:0000259" key="3">
    <source>
        <dbReference type="Pfam" id="PF10350"/>
    </source>
</evidence>
<accession>A0ABM1YI60</accession>
<dbReference type="Proteomes" id="UP000069940">
    <property type="component" value="Unassembled WGS sequence"/>
</dbReference>
<dbReference type="InterPro" id="IPR019442">
    <property type="entry name" value="THADA/TRM732_DUF2428"/>
</dbReference>
<organism evidence="5 6">
    <name type="scientific">Aedes albopictus</name>
    <name type="common">Asian tiger mosquito</name>
    <name type="synonym">Stegomyia albopicta</name>
    <dbReference type="NCBI Taxonomy" id="7160"/>
    <lineage>
        <taxon>Eukaryota</taxon>
        <taxon>Metazoa</taxon>
        <taxon>Ecdysozoa</taxon>
        <taxon>Arthropoda</taxon>
        <taxon>Hexapoda</taxon>
        <taxon>Insecta</taxon>
        <taxon>Pterygota</taxon>
        <taxon>Neoptera</taxon>
        <taxon>Endopterygota</taxon>
        <taxon>Diptera</taxon>
        <taxon>Nematocera</taxon>
        <taxon>Culicoidea</taxon>
        <taxon>Culicidae</taxon>
        <taxon>Culicinae</taxon>
        <taxon>Aedini</taxon>
        <taxon>Aedes</taxon>
        <taxon>Stegomyia</taxon>
    </lineage>
</organism>
<evidence type="ECO:0008006" key="7">
    <source>
        <dbReference type="Google" id="ProtNLM"/>
    </source>
</evidence>
<dbReference type="EnsemblMetazoa" id="AALFPA23_009370.R12890">
    <property type="protein sequence ID" value="AALFPA23_009370.P12890"/>
    <property type="gene ID" value="AALFPA23_009370"/>
</dbReference>
<comment type="similarity">
    <text evidence="1">Belongs to the THADA family.</text>
</comment>
<evidence type="ECO:0000256" key="1">
    <source>
        <dbReference type="ARBA" id="ARBA00010409"/>
    </source>
</evidence>
<dbReference type="InterPro" id="IPR016024">
    <property type="entry name" value="ARM-type_fold"/>
</dbReference>
<dbReference type="InterPro" id="IPR051954">
    <property type="entry name" value="tRNA_methyltransferase_THADA"/>
</dbReference>
<dbReference type="PANTHER" id="PTHR14387">
    <property type="entry name" value="THADA/DEATH RECEPTOR INTERACTING PROTEIN"/>
    <property type="match status" value="1"/>
</dbReference>
<dbReference type="Pfam" id="PF10350">
    <property type="entry name" value="DUF2428"/>
    <property type="match status" value="1"/>
</dbReference>